<reference evidence="1 2" key="1">
    <citation type="submission" date="2016-03" db="EMBL/GenBank/DDBJ databases">
        <title>Genome sequence of Rhodococcus kyotonensis KB10.</title>
        <authorList>
            <person name="Jeong H."/>
            <person name="Hong C.E."/>
            <person name="Jo S.H."/>
            <person name="Park J.M."/>
        </authorList>
    </citation>
    <scope>NUCLEOTIDE SEQUENCE [LARGE SCALE GENOMIC DNA]</scope>
    <source>
        <strain evidence="1 2">KB10</strain>
    </source>
</reference>
<comment type="caution">
    <text evidence="1">The sequence shown here is derived from an EMBL/GenBank/DDBJ whole genome shotgun (WGS) entry which is preliminary data.</text>
</comment>
<organism evidence="1 2">
    <name type="scientific">Rhodococcoides kyotonense</name>
    <dbReference type="NCBI Taxonomy" id="398843"/>
    <lineage>
        <taxon>Bacteria</taxon>
        <taxon>Bacillati</taxon>
        <taxon>Actinomycetota</taxon>
        <taxon>Actinomycetes</taxon>
        <taxon>Mycobacteriales</taxon>
        <taxon>Nocardiaceae</taxon>
        <taxon>Rhodococcoides</taxon>
    </lineage>
</organism>
<dbReference type="AlphaFoldDB" id="A0A177Y977"/>
<accession>A0A177Y977</accession>
<dbReference type="Proteomes" id="UP000077519">
    <property type="component" value="Unassembled WGS sequence"/>
</dbReference>
<evidence type="ECO:0000313" key="2">
    <source>
        <dbReference type="Proteomes" id="UP000077519"/>
    </source>
</evidence>
<keyword evidence="2" id="KW-1185">Reference proteome</keyword>
<name>A0A177Y977_9NOCA</name>
<gene>
    <name evidence="1" type="ORF">A3K89_10835</name>
</gene>
<dbReference type="EMBL" id="LVHI01000037">
    <property type="protein sequence ID" value="OAK51759.1"/>
    <property type="molecule type" value="Genomic_DNA"/>
</dbReference>
<sequence>MTEPGVPRYWQALANAADNGQLYLNSDAAASCSRACDEFLEKLVAHQAAARLLADVNGLGEFESGRALRVRFAEKAVGGANNLVDVLQSHIDVVTEMQIVFKKFFADTTAVDTRNSMAMDQNGPN</sequence>
<evidence type="ECO:0000313" key="1">
    <source>
        <dbReference type="EMBL" id="OAK51759.1"/>
    </source>
</evidence>
<proteinExistence type="predicted"/>
<dbReference type="RefSeq" id="WP_068430457.1">
    <property type="nucleotide sequence ID" value="NZ_LVHI01000037.1"/>
</dbReference>
<protein>
    <submittedName>
        <fullName evidence="1">Uncharacterized protein</fullName>
    </submittedName>
</protein>